<evidence type="ECO:0000256" key="3">
    <source>
        <dbReference type="ARBA" id="ARBA00023002"/>
    </source>
</evidence>
<organism evidence="8 9">
    <name type="scientific">Bacillus xiamenensis</name>
    <dbReference type="NCBI Taxonomy" id="1178537"/>
    <lineage>
        <taxon>Bacteria</taxon>
        <taxon>Bacillati</taxon>
        <taxon>Bacillota</taxon>
        <taxon>Bacilli</taxon>
        <taxon>Bacillales</taxon>
        <taxon>Bacillaceae</taxon>
        <taxon>Bacillus</taxon>
    </lineage>
</organism>
<dbReference type="Proteomes" id="UP001527057">
    <property type="component" value="Unassembled WGS sequence"/>
</dbReference>
<keyword evidence="3" id="KW-0560">Oxidoreductase</keyword>
<dbReference type="Gene3D" id="3.40.30.10">
    <property type="entry name" value="Glutaredoxin"/>
    <property type="match status" value="1"/>
</dbReference>
<name>A0ABT4F1B7_9BACI</name>
<keyword evidence="6" id="KW-0812">Transmembrane</keyword>
<protein>
    <submittedName>
        <fullName evidence="8">DsbA family protein</fullName>
    </submittedName>
</protein>
<proteinExistence type="inferred from homology"/>
<keyword evidence="6" id="KW-0472">Membrane</keyword>
<sequence length="239" mass="26741">MNEKDKVGAFVSKKNNQSSSIKFAVILTIIAALLIGIFVVIGGNNNSQEAQTVDSKPSIKGQPVMGDKKAKVQIVEFGDYKCPSCKLFETDIFPKLKADYIDKGDVTFSFINLPLPVHGDGAVLAALASEEVWNEDPKNFWAFHEAVYKAQPDSEAEWVTPAKLIQLAKKTTKIDTDKLKDNLSKKTYQPQLSTDNELVNQYKVNATPTIYINNKQVQNFYDYDEIKELIDQELKGKKS</sequence>
<gene>
    <name evidence="8" type="ORF">M5W27_01265</name>
</gene>
<evidence type="ECO:0000256" key="5">
    <source>
        <dbReference type="ARBA" id="ARBA00023284"/>
    </source>
</evidence>
<dbReference type="InterPro" id="IPR012336">
    <property type="entry name" value="Thioredoxin-like_fold"/>
</dbReference>
<comment type="caution">
    <text evidence="8">The sequence shown here is derived from an EMBL/GenBank/DDBJ whole genome shotgun (WGS) entry which is preliminary data.</text>
</comment>
<keyword evidence="2" id="KW-0732">Signal</keyword>
<feature type="transmembrane region" description="Helical" evidence="6">
    <location>
        <begin position="21"/>
        <end position="41"/>
    </location>
</feature>
<evidence type="ECO:0000256" key="2">
    <source>
        <dbReference type="ARBA" id="ARBA00022729"/>
    </source>
</evidence>
<dbReference type="InterPro" id="IPR036249">
    <property type="entry name" value="Thioredoxin-like_sf"/>
</dbReference>
<feature type="domain" description="Thioredoxin" evidence="7">
    <location>
        <begin position="44"/>
        <end position="235"/>
    </location>
</feature>
<evidence type="ECO:0000256" key="4">
    <source>
        <dbReference type="ARBA" id="ARBA00023157"/>
    </source>
</evidence>
<dbReference type="RefSeq" id="WP_157292088.1">
    <property type="nucleotide sequence ID" value="NZ_JAMDMH010000005.1"/>
</dbReference>
<keyword evidence="6" id="KW-1133">Transmembrane helix</keyword>
<accession>A0ABT4F1B7</accession>
<dbReference type="SUPFAM" id="SSF52833">
    <property type="entry name" value="Thioredoxin-like"/>
    <property type="match status" value="1"/>
</dbReference>
<dbReference type="PROSITE" id="PS51352">
    <property type="entry name" value="THIOREDOXIN_2"/>
    <property type="match status" value="1"/>
</dbReference>
<evidence type="ECO:0000259" key="7">
    <source>
        <dbReference type="PROSITE" id="PS51352"/>
    </source>
</evidence>
<keyword evidence="5" id="KW-0676">Redox-active center</keyword>
<keyword evidence="4" id="KW-1015">Disulfide bond</keyword>
<reference evidence="8 9" key="1">
    <citation type="submission" date="2022-05" db="EMBL/GenBank/DDBJ databases">
        <title>Genome Sequencing of Bee-Associated Microbes.</title>
        <authorList>
            <person name="Dunlap C."/>
        </authorList>
    </citation>
    <scope>NUCLEOTIDE SEQUENCE [LARGE SCALE GENOMIC DNA]</scope>
    <source>
        <strain evidence="8 9">CBP-1093</strain>
    </source>
</reference>
<dbReference type="EMBL" id="JAMDMH010000005">
    <property type="protein sequence ID" value="MCY9574463.1"/>
    <property type="molecule type" value="Genomic_DNA"/>
</dbReference>
<dbReference type="PANTHER" id="PTHR13887:SF14">
    <property type="entry name" value="DISULFIDE BOND FORMATION PROTEIN D"/>
    <property type="match status" value="1"/>
</dbReference>
<dbReference type="Pfam" id="PF13462">
    <property type="entry name" value="Thioredoxin_4"/>
    <property type="match status" value="1"/>
</dbReference>
<dbReference type="InterPro" id="IPR013766">
    <property type="entry name" value="Thioredoxin_domain"/>
</dbReference>
<evidence type="ECO:0000256" key="6">
    <source>
        <dbReference type="SAM" id="Phobius"/>
    </source>
</evidence>
<dbReference type="PANTHER" id="PTHR13887">
    <property type="entry name" value="GLUTATHIONE S-TRANSFERASE KAPPA"/>
    <property type="match status" value="1"/>
</dbReference>
<evidence type="ECO:0000313" key="8">
    <source>
        <dbReference type="EMBL" id="MCY9574463.1"/>
    </source>
</evidence>
<keyword evidence="9" id="KW-1185">Reference proteome</keyword>
<comment type="similarity">
    <text evidence="1">Belongs to the thioredoxin family. DsbA subfamily.</text>
</comment>
<evidence type="ECO:0000256" key="1">
    <source>
        <dbReference type="ARBA" id="ARBA00005791"/>
    </source>
</evidence>
<evidence type="ECO:0000313" key="9">
    <source>
        <dbReference type="Proteomes" id="UP001527057"/>
    </source>
</evidence>